<keyword evidence="5" id="KW-0812">Transmembrane</keyword>
<feature type="active site" description="Acyl-ester intermediate" evidence="3">
    <location>
        <position position="257"/>
    </location>
</feature>
<accession>A0A9N8HCP6</accession>
<evidence type="ECO:0000259" key="6">
    <source>
        <dbReference type="Pfam" id="PF01425"/>
    </source>
</evidence>
<evidence type="ECO:0000256" key="4">
    <source>
        <dbReference type="PIRSR" id="PIRSR001221-2"/>
    </source>
</evidence>
<comment type="similarity">
    <text evidence="1">Belongs to the amidase family.</text>
</comment>
<dbReference type="Proteomes" id="UP001153069">
    <property type="component" value="Unassembled WGS sequence"/>
</dbReference>
<dbReference type="PANTHER" id="PTHR45847:SF6">
    <property type="entry name" value="FATTY ACID AMIDE HYDROLASE"/>
    <property type="match status" value="1"/>
</dbReference>
<feature type="binding site" evidence="4">
    <location>
        <begin position="254"/>
        <end position="257"/>
    </location>
    <ligand>
        <name>substrate</name>
    </ligand>
</feature>
<dbReference type="PANTHER" id="PTHR45847">
    <property type="entry name" value="FATTY ACID AMIDE HYDROLASE"/>
    <property type="match status" value="1"/>
</dbReference>
<reference evidence="7" key="1">
    <citation type="submission" date="2020-06" db="EMBL/GenBank/DDBJ databases">
        <authorList>
            <consortium name="Plant Systems Biology data submission"/>
        </authorList>
    </citation>
    <scope>NUCLEOTIDE SEQUENCE</scope>
    <source>
        <strain evidence="7">D6</strain>
    </source>
</reference>
<dbReference type="EMBL" id="CAICTM010000310">
    <property type="protein sequence ID" value="CAB9507550.1"/>
    <property type="molecule type" value="Genomic_DNA"/>
</dbReference>
<keyword evidence="5" id="KW-1133">Transmembrane helix</keyword>
<dbReference type="PROSITE" id="PS00571">
    <property type="entry name" value="AMIDASES"/>
    <property type="match status" value="1"/>
</dbReference>
<dbReference type="OrthoDB" id="43145at2759"/>
<feature type="binding site" evidence="4">
    <location>
        <position position="233"/>
    </location>
    <ligand>
        <name>substrate</name>
    </ligand>
</feature>
<dbReference type="SUPFAM" id="SSF75304">
    <property type="entry name" value="Amidase signature (AS) enzymes"/>
    <property type="match status" value="1"/>
</dbReference>
<feature type="binding site" evidence="4">
    <location>
        <position position="207"/>
    </location>
    <ligand>
        <name>substrate</name>
    </ligand>
</feature>
<dbReference type="InterPro" id="IPR020556">
    <property type="entry name" value="Amidase_CS"/>
</dbReference>
<dbReference type="InterPro" id="IPR036928">
    <property type="entry name" value="AS_sf"/>
</dbReference>
<dbReference type="Gene3D" id="3.90.1300.10">
    <property type="entry name" value="Amidase signature (AS) domain"/>
    <property type="match status" value="1"/>
</dbReference>
<gene>
    <name evidence="7" type="ORF">SEMRO_311_G114210.1</name>
</gene>
<evidence type="ECO:0000256" key="3">
    <source>
        <dbReference type="PIRSR" id="PIRSR001221-1"/>
    </source>
</evidence>
<feature type="transmembrane region" description="Helical" evidence="5">
    <location>
        <begin position="20"/>
        <end position="37"/>
    </location>
</feature>
<dbReference type="Pfam" id="PF01425">
    <property type="entry name" value="Amidase"/>
    <property type="match status" value="1"/>
</dbReference>
<evidence type="ECO:0000313" key="7">
    <source>
        <dbReference type="EMBL" id="CAB9507550.1"/>
    </source>
</evidence>
<dbReference type="InterPro" id="IPR023631">
    <property type="entry name" value="Amidase_dom"/>
</dbReference>
<dbReference type="AlphaFoldDB" id="A0A9N8HCP6"/>
<sequence>MMESITSTLQLLTPKDVWNVFAHTITIGLIVGTVFFLDDYRIKIDRQNQLNDWIRRARQEKASKEHKVLDMALDDESKMELLTAKETREQILAKTLDPKQNVAFLAKRCRAYNQDRKYGVNAIAEELYDEAYETASSLDKNVTADTAPPLYGVPVSIKESNGVKGTFSTGGLACRLNKRQEEDSLPVELIRKAGAIPICTGNTIQLMMLAESTNRIWGRSRNPWDLSRTPGGSSGGDAALVAMGCVPLAIGSDIAGSIRIPACFSGIVGFKPTSTRLSGKGCMKPRKDDKAGSGIAIPATGGPMAKTVDDCFLVMKAMCTPDLWESDLNVPPVPFKEEIYLDQQSKLKIGYFTTDGWFEPCATSKRALKETLDALTKAGHECVEFEPPTDGWHNYGLLVGINSAEGNFKSFLEALEGEECINEYSTLIRASNIPDWLRWILVRVLDKRRAHLLGSTRNGGISVFELWKRTAELLSLRSAWSDAVREAGVDALVYPGFPIPAAPHGISGDLTAAVSYMFMPNLLLWPSGVVPVTTVRTDEQHYRMEDLPLNQRDKAAKITADRVMKNSEGMPLSVSVMTPAFEDEKCLRVMKEIERLVDFKAEPSAYKKYR</sequence>
<keyword evidence="8" id="KW-1185">Reference proteome</keyword>
<feature type="domain" description="Amidase" evidence="6">
    <location>
        <begin position="106"/>
        <end position="587"/>
    </location>
</feature>
<dbReference type="GO" id="GO:0004040">
    <property type="term" value="F:amidase activity"/>
    <property type="evidence" value="ECO:0007669"/>
    <property type="project" value="TreeGrafter"/>
</dbReference>
<dbReference type="GO" id="GO:0009062">
    <property type="term" value="P:fatty acid catabolic process"/>
    <property type="evidence" value="ECO:0007669"/>
    <property type="project" value="TreeGrafter"/>
</dbReference>
<dbReference type="InterPro" id="IPR052096">
    <property type="entry name" value="Endocannabinoid_amidase"/>
</dbReference>
<name>A0A9N8HCP6_9STRA</name>
<feature type="active site" description="Charge relay system" evidence="3">
    <location>
        <position position="158"/>
    </location>
</feature>
<protein>
    <submittedName>
        <fullName evidence="7">Glutamyl-tRNA(Gln) amidotransferase subunit A</fullName>
    </submittedName>
</protein>
<feature type="active site" description="Charge relay system" evidence="3">
    <location>
        <position position="233"/>
    </location>
</feature>
<keyword evidence="5" id="KW-0472">Membrane</keyword>
<keyword evidence="2" id="KW-0378">Hydrolase</keyword>
<evidence type="ECO:0000256" key="2">
    <source>
        <dbReference type="ARBA" id="ARBA00022801"/>
    </source>
</evidence>
<evidence type="ECO:0000256" key="1">
    <source>
        <dbReference type="ARBA" id="ARBA00009199"/>
    </source>
</evidence>
<dbReference type="GO" id="GO:0017064">
    <property type="term" value="F:fatty acid amide hydrolase activity"/>
    <property type="evidence" value="ECO:0007669"/>
    <property type="project" value="TreeGrafter"/>
</dbReference>
<evidence type="ECO:0000256" key="5">
    <source>
        <dbReference type="SAM" id="Phobius"/>
    </source>
</evidence>
<comment type="caution">
    <text evidence="7">The sequence shown here is derived from an EMBL/GenBank/DDBJ whole genome shotgun (WGS) entry which is preliminary data.</text>
</comment>
<organism evidence="7 8">
    <name type="scientific">Seminavis robusta</name>
    <dbReference type="NCBI Taxonomy" id="568900"/>
    <lineage>
        <taxon>Eukaryota</taxon>
        <taxon>Sar</taxon>
        <taxon>Stramenopiles</taxon>
        <taxon>Ochrophyta</taxon>
        <taxon>Bacillariophyta</taxon>
        <taxon>Bacillariophyceae</taxon>
        <taxon>Bacillariophycidae</taxon>
        <taxon>Naviculales</taxon>
        <taxon>Naviculaceae</taxon>
        <taxon>Seminavis</taxon>
    </lineage>
</organism>
<proteinExistence type="inferred from homology"/>
<dbReference type="PIRSF" id="PIRSF001221">
    <property type="entry name" value="Amidase_fungi"/>
    <property type="match status" value="1"/>
</dbReference>
<evidence type="ECO:0000313" key="8">
    <source>
        <dbReference type="Proteomes" id="UP001153069"/>
    </source>
</evidence>